<dbReference type="PANTHER" id="PTHR31901:SF9">
    <property type="entry name" value="GH3 DOMAIN-CONTAINING PROTEIN"/>
    <property type="match status" value="1"/>
</dbReference>
<dbReference type="GO" id="GO:0005737">
    <property type="term" value="C:cytoplasm"/>
    <property type="evidence" value="ECO:0007669"/>
    <property type="project" value="TreeGrafter"/>
</dbReference>
<sequence>MDGNMTYQAYEKNSAEGFKVLEAFREETKNPMEKTTALLMKLLQDNKDTEYGRKYGFADIHTIEDYQKKVPVVVYDDLAPYLERMMNGEKNILTAYSYDHFNETSGTVGVPKVVPMTAEQADVFAKYNNFLMYGLMREGLDPDWMKGRGFCTSSGNHRTLKSGLTVGEASSKMADYIKGGKDALDVMIRTAYTSPIEGLNPEEGADTKYIHTRFALMDKEVRGMVSGFYSVIILFLHYIENNIDLLIDDIEKGTISDEIDMPEASRESLMKKIEPMPERAAELREIFKNGTDFPWVKKVWPHFCYLCGVGGDGFEIYDRQIKEHYTGGGVKNIYAGITASEGLWSVPAGIDDFDSIMAPSASFAEFLPVEAGDDFSKCVTMDKLEVGRIYELIITNLSGFFRYRMSDAVKVTGFYNKTPKVQFMYRVNRTINLAEEKTTEKALQIAVEKTAAEMNIPLADFTVYPNTDVTPNRYDFLIEPRKEINKFDMDALRESVFRNLIEANPVYLDCYKDLWLDKPEVYFLQPETSLLYRDMMVMRGASLNQLKPVRVIMNERQRKFFFRLRQEMEE</sequence>
<protein>
    <submittedName>
        <fullName evidence="3">GH3 auxin-responsive promoter</fullName>
    </submittedName>
</protein>
<dbReference type="Pfam" id="PF03321">
    <property type="entry name" value="GH3"/>
    <property type="match status" value="1"/>
</dbReference>
<dbReference type="InterPro" id="IPR004993">
    <property type="entry name" value="GH3"/>
</dbReference>
<evidence type="ECO:0000313" key="4">
    <source>
        <dbReference type="Proteomes" id="UP000199820"/>
    </source>
</evidence>
<accession>A0A1I0I8K8</accession>
<dbReference type="Proteomes" id="UP000199820">
    <property type="component" value="Unassembled WGS sequence"/>
</dbReference>
<evidence type="ECO:0000259" key="2">
    <source>
        <dbReference type="Pfam" id="PF23572"/>
    </source>
</evidence>
<dbReference type="AlphaFoldDB" id="A0A1I0I8K8"/>
<feature type="domain" description="GH3 middle" evidence="1">
    <location>
        <begin position="356"/>
        <end position="426"/>
    </location>
</feature>
<dbReference type="PANTHER" id="PTHR31901">
    <property type="entry name" value="GH3 DOMAIN-CONTAINING PROTEIN"/>
    <property type="match status" value="1"/>
</dbReference>
<gene>
    <name evidence="3" type="ORF">SAMN04487771_10728</name>
</gene>
<evidence type="ECO:0000259" key="1">
    <source>
        <dbReference type="Pfam" id="PF23571"/>
    </source>
</evidence>
<feature type="domain" description="GH3 C-terminal" evidence="2">
    <location>
        <begin position="442"/>
        <end position="555"/>
    </location>
</feature>
<reference evidence="3 4" key="1">
    <citation type="submission" date="2016-10" db="EMBL/GenBank/DDBJ databases">
        <authorList>
            <person name="de Groot N.N."/>
        </authorList>
    </citation>
    <scope>NUCLEOTIDE SEQUENCE [LARGE SCALE GENOMIC DNA]</scope>
    <source>
        <strain evidence="3 4">KH1P1</strain>
    </source>
</reference>
<dbReference type="eggNOG" id="COG3568">
    <property type="taxonomic scope" value="Bacteria"/>
</dbReference>
<dbReference type="Pfam" id="PF23572">
    <property type="entry name" value="GH3_C"/>
    <property type="match status" value="1"/>
</dbReference>
<evidence type="ECO:0000313" key="3">
    <source>
        <dbReference type="EMBL" id="SET93023.1"/>
    </source>
</evidence>
<dbReference type="STRING" id="1526.SAMN02910262_01254"/>
<dbReference type="Pfam" id="PF23571">
    <property type="entry name" value="GH3_M"/>
    <property type="match status" value="1"/>
</dbReference>
<dbReference type="GO" id="GO:0016881">
    <property type="term" value="F:acid-amino acid ligase activity"/>
    <property type="evidence" value="ECO:0007669"/>
    <property type="project" value="TreeGrafter"/>
</dbReference>
<name>A0A1I0I8K8_9FIRM</name>
<dbReference type="InterPro" id="IPR055377">
    <property type="entry name" value="GH3_M"/>
</dbReference>
<dbReference type="InterPro" id="IPR055378">
    <property type="entry name" value="GH3_C"/>
</dbReference>
<dbReference type="EMBL" id="FOIL01000072">
    <property type="protein sequence ID" value="SET93023.1"/>
    <property type="molecule type" value="Genomic_DNA"/>
</dbReference>
<proteinExistence type="predicted"/>
<organism evidence="3 4">
    <name type="scientific">[Clostridium] aminophilum</name>
    <dbReference type="NCBI Taxonomy" id="1526"/>
    <lineage>
        <taxon>Bacteria</taxon>
        <taxon>Bacillati</taxon>
        <taxon>Bacillota</taxon>
        <taxon>Clostridia</taxon>
        <taxon>Lachnospirales</taxon>
        <taxon>Lachnospiraceae</taxon>
    </lineage>
</organism>
<keyword evidence="4" id="KW-1185">Reference proteome</keyword>